<evidence type="ECO:0000313" key="1">
    <source>
        <dbReference type="EMBL" id="PSL30414.1"/>
    </source>
</evidence>
<proteinExistence type="predicted"/>
<evidence type="ECO:0000313" key="2">
    <source>
        <dbReference type="Proteomes" id="UP000241964"/>
    </source>
</evidence>
<dbReference type="RefSeq" id="WP_106595288.1">
    <property type="nucleotide sequence ID" value="NZ_PYAS01000004.1"/>
</dbReference>
<accession>A0A2P8G8Y4</accession>
<dbReference type="EMBL" id="PYAS01000004">
    <property type="protein sequence ID" value="PSL30414.1"/>
    <property type="molecule type" value="Genomic_DNA"/>
</dbReference>
<name>A0A2P8G8Y4_9BACT</name>
<protein>
    <submittedName>
        <fullName evidence="1">Uncharacterized protein</fullName>
    </submittedName>
</protein>
<gene>
    <name evidence="1" type="ORF">CLV60_104356</name>
</gene>
<dbReference type="Proteomes" id="UP000241964">
    <property type="component" value="Unassembled WGS sequence"/>
</dbReference>
<sequence>MYRKIFVVENAEDLNVRLPDEYLHKDIEVIAFDLHESLEELRTSKREAAEKAVEFFKTIQIDRSGFKFDRDEANER</sequence>
<comment type="caution">
    <text evidence="1">The sequence shown here is derived from an EMBL/GenBank/DDBJ whole genome shotgun (WGS) entry which is preliminary data.</text>
</comment>
<keyword evidence="2" id="KW-1185">Reference proteome</keyword>
<dbReference type="OrthoDB" id="964059at2"/>
<organism evidence="1 2">
    <name type="scientific">Dyadobacter jiangsuensis</name>
    <dbReference type="NCBI Taxonomy" id="1591085"/>
    <lineage>
        <taxon>Bacteria</taxon>
        <taxon>Pseudomonadati</taxon>
        <taxon>Bacteroidota</taxon>
        <taxon>Cytophagia</taxon>
        <taxon>Cytophagales</taxon>
        <taxon>Spirosomataceae</taxon>
        <taxon>Dyadobacter</taxon>
    </lineage>
</organism>
<reference evidence="1 2" key="1">
    <citation type="submission" date="2018-03" db="EMBL/GenBank/DDBJ databases">
        <title>Genomic Encyclopedia of Archaeal and Bacterial Type Strains, Phase II (KMG-II): from individual species to whole genera.</title>
        <authorList>
            <person name="Goeker M."/>
        </authorList>
    </citation>
    <scope>NUCLEOTIDE SEQUENCE [LARGE SCALE GENOMIC DNA]</scope>
    <source>
        <strain evidence="1 2">DSM 29057</strain>
    </source>
</reference>
<dbReference type="AlphaFoldDB" id="A0A2P8G8Y4"/>